<comment type="caution">
    <text evidence="2">The sequence shown here is derived from an EMBL/GenBank/DDBJ whole genome shotgun (WGS) entry which is preliminary data.</text>
</comment>
<dbReference type="OrthoDB" id="2394338at2759"/>
<keyword evidence="3" id="KW-1185">Reference proteome</keyword>
<feature type="compositionally biased region" description="Acidic residues" evidence="1">
    <location>
        <begin position="88"/>
        <end position="131"/>
    </location>
</feature>
<sequence>MSPQPWMPYLEPRAVLHNMYRPGRIDDITELDNEEREYDLEVINKSIKSAGWKYGRKFEGILAIKNVNSHCTIIGKPGTRDGDHADSDGEANTDPSEEDSSPDDLEMDDSPEDESMEDDMSDHDLDIDQDLYESMTEAGMYSAYGDDEDIQ</sequence>
<feature type="region of interest" description="Disordered" evidence="1">
    <location>
        <begin position="74"/>
        <end position="151"/>
    </location>
</feature>
<proteinExistence type="predicted"/>
<evidence type="ECO:0000313" key="3">
    <source>
        <dbReference type="Proteomes" id="UP000789572"/>
    </source>
</evidence>
<protein>
    <submittedName>
        <fullName evidence="2">5259_t:CDS:1</fullName>
    </submittedName>
</protein>
<organism evidence="2 3">
    <name type="scientific">Paraglomus occultum</name>
    <dbReference type="NCBI Taxonomy" id="144539"/>
    <lineage>
        <taxon>Eukaryota</taxon>
        <taxon>Fungi</taxon>
        <taxon>Fungi incertae sedis</taxon>
        <taxon>Mucoromycota</taxon>
        <taxon>Glomeromycotina</taxon>
        <taxon>Glomeromycetes</taxon>
        <taxon>Paraglomerales</taxon>
        <taxon>Paraglomeraceae</taxon>
        <taxon>Paraglomus</taxon>
    </lineage>
</organism>
<evidence type="ECO:0000313" key="2">
    <source>
        <dbReference type="EMBL" id="CAG8450805.1"/>
    </source>
</evidence>
<dbReference type="EMBL" id="CAJVPJ010000001">
    <property type="protein sequence ID" value="CAG8450805.1"/>
    <property type="molecule type" value="Genomic_DNA"/>
</dbReference>
<gene>
    <name evidence="2" type="ORF">POCULU_LOCUS19</name>
</gene>
<reference evidence="2" key="1">
    <citation type="submission" date="2021-06" db="EMBL/GenBank/DDBJ databases">
        <authorList>
            <person name="Kallberg Y."/>
            <person name="Tangrot J."/>
            <person name="Rosling A."/>
        </authorList>
    </citation>
    <scope>NUCLEOTIDE SEQUENCE</scope>
    <source>
        <strain evidence="2">IA702</strain>
    </source>
</reference>
<evidence type="ECO:0000256" key="1">
    <source>
        <dbReference type="SAM" id="MobiDB-lite"/>
    </source>
</evidence>
<accession>A0A9N8VBR8</accession>
<feature type="compositionally biased region" description="Basic and acidic residues" evidence="1">
    <location>
        <begin position="78"/>
        <end position="87"/>
    </location>
</feature>
<dbReference type="AlphaFoldDB" id="A0A9N8VBR8"/>
<dbReference type="Proteomes" id="UP000789572">
    <property type="component" value="Unassembled WGS sequence"/>
</dbReference>
<name>A0A9N8VBR8_9GLOM</name>